<evidence type="ECO:0000259" key="2">
    <source>
        <dbReference type="Pfam" id="PF00582"/>
    </source>
</evidence>
<feature type="domain" description="UspA" evidence="2">
    <location>
        <begin position="1"/>
        <end position="147"/>
    </location>
</feature>
<accession>A0ABP9EPN8</accession>
<keyword evidence="4" id="KW-1185">Reference proteome</keyword>
<dbReference type="PRINTS" id="PR01438">
    <property type="entry name" value="UNVRSLSTRESS"/>
</dbReference>
<evidence type="ECO:0000256" key="1">
    <source>
        <dbReference type="ARBA" id="ARBA00008791"/>
    </source>
</evidence>
<reference evidence="4" key="1">
    <citation type="journal article" date="2019" name="Int. J. Syst. Evol. Microbiol.">
        <title>The Global Catalogue of Microorganisms (GCM) 10K type strain sequencing project: providing services to taxonomists for standard genome sequencing and annotation.</title>
        <authorList>
            <consortium name="The Broad Institute Genomics Platform"/>
            <consortium name="The Broad Institute Genome Sequencing Center for Infectious Disease"/>
            <person name="Wu L."/>
            <person name="Ma J."/>
        </authorList>
    </citation>
    <scope>NUCLEOTIDE SEQUENCE [LARGE SCALE GENOMIC DNA]</scope>
    <source>
        <strain evidence="4">JCM 18274</strain>
    </source>
</reference>
<dbReference type="Pfam" id="PF00582">
    <property type="entry name" value="Usp"/>
    <property type="match status" value="1"/>
</dbReference>
<gene>
    <name evidence="3" type="ORF">GCM10023311_03510</name>
</gene>
<dbReference type="InterPro" id="IPR006016">
    <property type="entry name" value="UspA"/>
</dbReference>
<proteinExistence type="inferred from homology"/>
<protein>
    <submittedName>
        <fullName evidence="3">Universal stress protein</fullName>
    </submittedName>
</protein>
<organism evidence="3 4">
    <name type="scientific">Flaviramulus aquimarinus</name>
    <dbReference type="NCBI Taxonomy" id="1170456"/>
    <lineage>
        <taxon>Bacteria</taxon>
        <taxon>Pseudomonadati</taxon>
        <taxon>Bacteroidota</taxon>
        <taxon>Flavobacteriia</taxon>
        <taxon>Flavobacteriales</taxon>
        <taxon>Flavobacteriaceae</taxon>
        <taxon>Flaviramulus</taxon>
    </lineage>
</organism>
<dbReference type="PANTHER" id="PTHR46268:SF6">
    <property type="entry name" value="UNIVERSAL STRESS PROTEIN UP12"/>
    <property type="match status" value="1"/>
</dbReference>
<name>A0ABP9EPN8_9FLAO</name>
<dbReference type="InterPro" id="IPR006015">
    <property type="entry name" value="Universal_stress_UspA"/>
</dbReference>
<sequence length="282" mass="33132">MKNILLPTDFSENSWNAIKYAINFFEKESCNFYLLHVNRLSTILFNDSPYIATEDVIEDFYFKPIKLKLRKVLKRIAENFTSNKSHKFYTLTDYNFFIESIRKHVNDKKIDCIVMGTKGASGLKKIIVGSNTGDVITKVKCTTLAVPENAQFIKLNEIAFPTDFSLTYEIQILEPLSEILENFKSTLRILHINKKKTDLNRSQNNNRELLHDYFNHLKHSFHYLTNKKVEEAIQCFVESRNINMICMVAKNLNYFQQILFHSKVEEISYYTEIPFLVLHEKT</sequence>
<dbReference type="RefSeq" id="WP_345272251.1">
    <property type="nucleotide sequence ID" value="NZ_BAABJH010000001.1"/>
</dbReference>
<evidence type="ECO:0000313" key="4">
    <source>
        <dbReference type="Proteomes" id="UP001500433"/>
    </source>
</evidence>
<comment type="caution">
    <text evidence="3">The sequence shown here is derived from an EMBL/GenBank/DDBJ whole genome shotgun (WGS) entry which is preliminary data.</text>
</comment>
<comment type="similarity">
    <text evidence="1">Belongs to the universal stress protein A family.</text>
</comment>
<dbReference type="SUPFAM" id="SSF52402">
    <property type="entry name" value="Adenine nucleotide alpha hydrolases-like"/>
    <property type="match status" value="2"/>
</dbReference>
<dbReference type="Proteomes" id="UP001500433">
    <property type="component" value="Unassembled WGS sequence"/>
</dbReference>
<dbReference type="EMBL" id="BAABJH010000001">
    <property type="protein sequence ID" value="GAA4884406.1"/>
    <property type="molecule type" value="Genomic_DNA"/>
</dbReference>
<evidence type="ECO:0000313" key="3">
    <source>
        <dbReference type="EMBL" id="GAA4884406.1"/>
    </source>
</evidence>
<dbReference type="Gene3D" id="3.40.50.12370">
    <property type="match status" value="1"/>
</dbReference>
<dbReference type="CDD" id="cd00293">
    <property type="entry name" value="USP-like"/>
    <property type="match status" value="1"/>
</dbReference>
<dbReference type="PANTHER" id="PTHR46268">
    <property type="entry name" value="STRESS RESPONSE PROTEIN NHAX"/>
    <property type="match status" value="1"/>
</dbReference>